<feature type="region of interest" description="Disordered" evidence="1">
    <location>
        <begin position="1"/>
        <end position="20"/>
    </location>
</feature>
<keyword evidence="3" id="KW-1185">Reference proteome</keyword>
<dbReference type="AlphaFoldDB" id="A0AA38WBH7"/>
<protein>
    <submittedName>
        <fullName evidence="2">Uncharacterized protein</fullName>
    </submittedName>
</protein>
<feature type="compositionally biased region" description="Low complexity" evidence="1">
    <location>
        <begin position="7"/>
        <end position="17"/>
    </location>
</feature>
<accession>A0AA38WBH7</accession>
<sequence>MAAVAPSSDQLSLDSQSKPLEIPEPTKRYRILWNPSVDTADAGNAQNQPLDRSVTPLIPDFMDPTVAYFPNYASTAYYYGGYDGTTNDWEDYSRYINPEGVDMSHVRLISVLMHLCLVFMGTMDHSCMAMAMHHMVLISCYFTCANGRS</sequence>
<dbReference type="Proteomes" id="UP001172457">
    <property type="component" value="Chromosome 3"/>
</dbReference>
<evidence type="ECO:0000313" key="3">
    <source>
        <dbReference type="Proteomes" id="UP001172457"/>
    </source>
</evidence>
<evidence type="ECO:0000313" key="2">
    <source>
        <dbReference type="EMBL" id="KAJ9555412.1"/>
    </source>
</evidence>
<gene>
    <name evidence="2" type="ORF">OSB04_010026</name>
</gene>
<comment type="caution">
    <text evidence="2">The sequence shown here is derived from an EMBL/GenBank/DDBJ whole genome shotgun (WGS) entry which is preliminary data.</text>
</comment>
<organism evidence="2 3">
    <name type="scientific">Centaurea solstitialis</name>
    <name type="common">yellow star-thistle</name>
    <dbReference type="NCBI Taxonomy" id="347529"/>
    <lineage>
        <taxon>Eukaryota</taxon>
        <taxon>Viridiplantae</taxon>
        <taxon>Streptophyta</taxon>
        <taxon>Embryophyta</taxon>
        <taxon>Tracheophyta</taxon>
        <taxon>Spermatophyta</taxon>
        <taxon>Magnoliopsida</taxon>
        <taxon>eudicotyledons</taxon>
        <taxon>Gunneridae</taxon>
        <taxon>Pentapetalae</taxon>
        <taxon>asterids</taxon>
        <taxon>campanulids</taxon>
        <taxon>Asterales</taxon>
        <taxon>Asteraceae</taxon>
        <taxon>Carduoideae</taxon>
        <taxon>Cardueae</taxon>
        <taxon>Centaureinae</taxon>
        <taxon>Centaurea</taxon>
    </lineage>
</organism>
<name>A0AA38WBH7_9ASTR</name>
<proteinExistence type="predicted"/>
<evidence type="ECO:0000256" key="1">
    <source>
        <dbReference type="SAM" id="MobiDB-lite"/>
    </source>
</evidence>
<dbReference type="EMBL" id="JARYMX010000003">
    <property type="protein sequence ID" value="KAJ9555412.1"/>
    <property type="molecule type" value="Genomic_DNA"/>
</dbReference>
<reference evidence="2" key="1">
    <citation type="submission" date="2023-03" db="EMBL/GenBank/DDBJ databases">
        <title>Chromosome-scale reference genome and RAD-based genetic map of yellow starthistle (Centaurea solstitialis) reveal putative structural variation and QTLs associated with invader traits.</title>
        <authorList>
            <person name="Reatini B."/>
            <person name="Cang F.A."/>
            <person name="Jiang Q."/>
            <person name="Mckibben M.T.W."/>
            <person name="Barker M.S."/>
            <person name="Rieseberg L.H."/>
            <person name="Dlugosch K.M."/>
        </authorList>
    </citation>
    <scope>NUCLEOTIDE SEQUENCE</scope>
    <source>
        <strain evidence="2">CAN-66</strain>
        <tissue evidence="2">Leaf</tissue>
    </source>
</reference>